<comment type="subcellular location">
    <subcellularLocation>
        <location evidence="9">Cytoplasm</location>
    </subcellularLocation>
</comment>
<dbReference type="InterPro" id="IPR009080">
    <property type="entry name" value="tRNAsynth_Ia_anticodon-bd"/>
</dbReference>
<dbReference type="HAMAP" id="MF_00123">
    <property type="entry name" value="Arg_tRNA_synth"/>
    <property type="match status" value="1"/>
</dbReference>
<evidence type="ECO:0000313" key="14">
    <source>
        <dbReference type="Proteomes" id="UP001596524"/>
    </source>
</evidence>
<evidence type="ECO:0000256" key="7">
    <source>
        <dbReference type="ARBA" id="ARBA00023146"/>
    </source>
</evidence>
<keyword evidence="5 9" id="KW-0067">ATP-binding</keyword>
<dbReference type="PRINTS" id="PR01038">
    <property type="entry name" value="TRNASYNTHARG"/>
</dbReference>
<keyword evidence="14" id="KW-1185">Reference proteome</keyword>
<comment type="caution">
    <text evidence="13">The sequence shown here is derived from an EMBL/GenBank/DDBJ whole genome shotgun (WGS) entry which is preliminary data.</text>
</comment>
<dbReference type="Proteomes" id="UP001596524">
    <property type="component" value="Unassembled WGS sequence"/>
</dbReference>
<sequence>MPSAQATLAPLVSTAIEHAFGTEHRDADPVLRPSQFADLQSNAALPLAKRLGMPPRDVAERIVAALDVDDVCDRVEISGPGFINLTLSQAWLSSATRVLVSDPRHGVPQPTPERIVIDYSAPNVAKEMHVGHLRTTVVGDALARLLEHLGHTVIRQNHIGDWGTPFGLLIEHLLDVGEGSDDALLVETDPNAFYQAARRKFDADPEFAARARTRVVALQSGDPETLRLWKELLDLSKQYFNAIYSRLGVSLSDADLAGESSYNDDLPRVTAELIDAGIATISDGALCVFLDGFTGREGKPLPLIIRKSDGGYGYATTDLATVRHRVRNLSADRILYVVGAPQSLHLEMVWATARKAGWLPDDAQPVHVKIGNVLGPDRKILKTRSGAPLRLMALLDEAVATADATIAADRPGMSAAERARLAPRVGVGAVKYADLSVAHDSEYVFDLDRMVALNGNTSRYLQYAVARTRSIFRKADDTAMDLDSIAITQTEERALAMSLLEFGDVIAEVGRALEPHRLCTYLFDLAQTYSVFYEQCPILKAAPHVHASRLALTGLTRDVLVRGLHLLGIEAPATM</sequence>
<dbReference type="NCBIfam" id="TIGR00456">
    <property type="entry name" value="argS"/>
    <property type="match status" value="1"/>
</dbReference>
<dbReference type="PANTHER" id="PTHR11956:SF5">
    <property type="entry name" value="ARGININE--TRNA LIGASE, CYTOPLASMIC"/>
    <property type="match status" value="1"/>
</dbReference>
<dbReference type="SUPFAM" id="SSF55190">
    <property type="entry name" value="Arginyl-tRNA synthetase (ArgRS), N-terminal 'additional' domain"/>
    <property type="match status" value="1"/>
</dbReference>
<dbReference type="SMART" id="SM01016">
    <property type="entry name" value="Arg_tRNA_synt_N"/>
    <property type="match status" value="1"/>
</dbReference>
<dbReference type="EMBL" id="JBHTCH010000006">
    <property type="protein sequence ID" value="MFC7360130.1"/>
    <property type="molecule type" value="Genomic_DNA"/>
</dbReference>
<evidence type="ECO:0000259" key="12">
    <source>
        <dbReference type="SMART" id="SM01016"/>
    </source>
</evidence>
<organism evidence="13 14">
    <name type="scientific">Nocardioides astragali</name>
    <dbReference type="NCBI Taxonomy" id="1776736"/>
    <lineage>
        <taxon>Bacteria</taxon>
        <taxon>Bacillati</taxon>
        <taxon>Actinomycetota</taxon>
        <taxon>Actinomycetes</taxon>
        <taxon>Propionibacteriales</taxon>
        <taxon>Nocardioidaceae</taxon>
        <taxon>Nocardioides</taxon>
    </lineage>
</organism>
<evidence type="ECO:0000256" key="5">
    <source>
        <dbReference type="ARBA" id="ARBA00022840"/>
    </source>
</evidence>
<proteinExistence type="inferred from homology"/>
<comment type="subunit">
    <text evidence="9">Monomer.</text>
</comment>
<evidence type="ECO:0000313" key="13">
    <source>
        <dbReference type="EMBL" id="MFC7360130.1"/>
    </source>
</evidence>
<dbReference type="CDD" id="cd00671">
    <property type="entry name" value="ArgRS_core"/>
    <property type="match status" value="1"/>
</dbReference>
<dbReference type="InterPro" id="IPR001278">
    <property type="entry name" value="Arg-tRNA-ligase"/>
</dbReference>
<dbReference type="InterPro" id="IPR008909">
    <property type="entry name" value="DALR_anticod-bd"/>
</dbReference>
<dbReference type="EC" id="6.1.1.19" evidence="9"/>
<dbReference type="InterPro" id="IPR001412">
    <property type="entry name" value="aa-tRNA-synth_I_CS"/>
</dbReference>
<keyword evidence="2 9" id="KW-0963">Cytoplasm</keyword>
<feature type="domain" description="DALR anticodon binding" evidence="11">
    <location>
        <begin position="461"/>
        <end position="575"/>
    </location>
</feature>
<keyword evidence="6 9" id="KW-0648">Protein biosynthesis</keyword>
<dbReference type="SMART" id="SM00836">
    <property type="entry name" value="DALR_1"/>
    <property type="match status" value="1"/>
</dbReference>
<dbReference type="PANTHER" id="PTHR11956">
    <property type="entry name" value="ARGINYL-TRNA SYNTHETASE"/>
    <property type="match status" value="1"/>
</dbReference>
<dbReference type="PROSITE" id="PS00178">
    <property type="entry name" value="AA_TRNA_LIGASE_I"/>
    <property type="match status" value="1"/>
</dbReference>
<reference evidence="14" key="1">
    <citation type="journal article" date="2019" name="Int. J. Syst. Evol. Microbiol.">
        <title>The Global Catalogue of Microorganisms (GCM) 10K type strain sequencing project: providing services to taxonomists for standard genome sequencing and annotation.</title>
        <authorList>
            <consortium name="The Broad Institute Genomics Platform"/>
            <consortium name="The Broad Institute Genome Sequencing Center for Infectious Disease"/>
            <person name="Wu L."/>
            <person name="Ma J."/>
        </authorList>
    </citation>
    <scope>NUCLEOTIDE SEQUENCE [LARGE SCALE GENOMIC DNA]</scope>
    <source>
        <strain evidence="14">FCH27</strain>
    </source>
</reference>
<gene>
    <name evidence="9 13" type="primary">argS</name>
    <name evidence="13" type="ORF">ACFQO6_07580</name>
</gene>
<evidence type="ECO:0000259" key="11">
    <source>
        <dbReference type="SMART" id="SM00836"/>
    </source>
</evidence>
<dbReference type="Gene3D" id="3.30.1360.70">
    <property type="entry name" value="Arginyl tRNA synthetase N-terminal domain"/>
    <property type="match status" value="1"/>
</dbReference>
<dbReference type="Pfam" id="PF00750">
    <property type="entry name" value="tRNA-synt_1d"/>
    <property type="match status" value="1"/>
</dbReference>
<dbReference type="SUPFAM" id="SSF47323">
    <property type="entry name" value="Anticodon-binding domain of a subclass of class I aminoacyl-tRNA synthetases"/>
    <property type="match status" value="1"/>
</dbReference>
<keyword evidence="4 9" id="KW-0547">Nucleotide-binding</keyword>
<dbReference type="Gene3D" id="3.40.50.620">
    <property type="entry name" value="HUPs"/>
    <property type="match status" value="1"/>
</dbReference>
<evidence type="ECO:0000256" key="6">
    <source>
        <dbReference type="ARBA" id="ARBA00022917"/>
    </source>
</evidence>
<evidence type="ECO:0000256" key="9">
    <source>
        <dbReference type="HAMAP-Rule" id="MF_00123"/>
    </source>
</evidence>
<dbReference type="Pfam" id="PF05746">
    <property type="entry name" value="DALR_1"/>
    <property type="match status" value="1"/>
</dbReference>
<dbReference type="Pfam" id="PF03485">
    <property type="entry name" value="Arg_tRNA_synt_N"/>
    <property type="match status" value="1"/>
</dbReference>
<dbReference type="InterPro" id="IPR036695">
    <property type="entry name" value="Arg-tRNA-synth_N_sf"/>
</dbReference>
<dbReference type="Gene3D" id="1.10.730.10">
    <property type="entry name" value="Isoleucyl-tRNA Synthetase, Domain 1"/>
    <property type="match status" value="1"/>
</dbReference>
<evidence type="ECO:0000256" key="3">
    <source>
        <dbReference type="ARBA" id="ARBA00022598"/>
    </source>
</evidence>
<feature type="short sequence motif" description="'HIGH' region" evidence="9">
    <location>
        <begin position="122"/>
        <end position="132"/>
    </location>
</feature>
<dbReference type="InterPro" id="IPR035684">
    <property type="entry name" value="ArgRS_core"/>
</dbReference>
<comment type="similarity">
    <text evidence="1 9 10">Belongs to the class-I aminoacyl-tRNA synthetase family.</text>
</comment>
<protein>
    <recommendedName>
        <fullName evidence="9">Arginine--tRNA ligase</fullName>
        <ecNumber evidence="9">6.1.1.19</ecNumber>
    </recommendedName>
    <alternativeName>
        <fullName evidence="9">Arginyl-tRNA synthetase</fullName>
        <shortName evidence="9">ArgRS</shortName>
    </alternativeName>
</protein>
<dbReference type="GO" id="GO:0004814">
    <property type="term" value="F:arginine-tRNA ligase activity"/>
    <property type="evidence" value="ECO:0007669"/>
    <property type="project" value="UniProtKB-EC"/>
</dbReference>
<dbReference type="RefSeq" id="WP_255892013.1">
    <property type="nucleotide sequence ID" value="NZ_JAFMZM010000005.1"/>
</dbReference>
<dbReference type="InterPro" id="IPR005148">
    <property type="entry name" value="Arg-tRNA-synth_N"/>
</dbReference>
<dbReference type="SUPFAM" id="SSF52374">
    <property type="entry name" value="Nucleotidylyl transferase"/>
    <property type="match status" value="1"/>
</dbReference>
<keyword evidence="7 9" id="KW-0030">Aminoacyl-tRNA synthetase</keyword>
<dbReference type="InterPro" id="IPR014729">
    <property type="entry name" value="Rossmann-like_a/b/a_fold"/>
</dbReference>
<feature type="domain" description="Arginyl tRNA synthetase N-terminal" evidence="12">
    <location>
        <begin position="6"/>
        <end position="87"/>
    </location>
</feature>
<evidence type="ECO:0000256" key="2">
    <source>
        <dbReference type="ARBA" id="ARBA00022490"/>
    </source>
</evidence>
<dbReference type="CDD" id="cd07956">
    <property type="entry name" value="Anticodon_Ia_Arg"/>
    <property type="match status" value="1"/>
</dbReference>
<accession>A0ABW2N292</accession>
<comment type="catalytic activity">
    <reaction evidence="8 9">
        <text>tRNA(Arg) + L-arginine + ATP = L-arginyl-tRNA(Arg) + AMP + diphosphate</text>
        <dbReference type="Rhea" id="RHEA:20301"/>
        <dbReference type="Rhea" id="RHEA-COMP:9658"/>
        <dbReference type="Rhea" id="RHEA-COMP:9673"/>
        <dbReference type="ChEBI" id="CHEBI:30616"/>
        <dbReference type="ChEBI" id="CHEBI:32682"/>
        <dbReference type="ChEBI" id="CHEBI:33019"/>
        <dbReference type="ChEBI" id="CHEBI:78442"/>
        <dbReference type="ChEBI" id="CHEBI:78513"/>
        <dbReference type="ChEBI" id="CHEBI:456215"/>
        <dbReference type="EC" id="6.1.1.19"/>
    </reaction>
</comment>
<evidence type="ECO:0000256" key="10">
    <source>
        <dbReference type="RuleBase" id="RU363038"/>
    </source>
</evidence>
<evidence type="ECO:0000256" key="8">
    <source>
        <dbReference type="ARBA" id="ARBA00049339"/>
    </source>
</evidence>
<evidence type="ECO:0000256" key="4">
    <source>
        <dbReference type="ARBA" id="ARBA00022741"/>
    </source>
</evidence>
<name>A0ABW2N292_9ACTN</name>
<evidence type="ECO:0000256" key="1">
    <source>
        <dbReference type="ARBA" id="ARBA00005594"/>
    </source>
</evidence>
<keyword evidence="3 9" id="KW-0436">Ligase</keyword>